<proteinExistence type="predicted"/>
<protein>
    <submittedName>
        <fullName evidence="2">GNAT family N-acetyltransferase</fullName>
    </submittedName>
</protein>
<reference evidence="2" key="1">
    <citation type="submission" date="2021-04" db="EMBL/GenBank/DDBJ databases">
        <title>Genome seq and assembly of Bacillus sp.</title>
        <authorList>
            <person name="Chhetri G."/>
        </authorList>
    </citation>
    <scope>NUCLEOTIDE SEQUENCE</scope>
    <source>
        <strain evidence="2">RG28</strain>
    </source>
</reference>
<dbReference type="PROSITE" id="PS51186">
    <property type="entry name" value="GNAT"/>
    <property type="match status" value="1"/>
</dbReference>
<dbReference type="AlphaFoldDB" id="A0A940NXP3"/>
<feature type="domain" description="N-acetyltransferase" evidence="1">
    <location>
        <begin position="3"/>
        <end position="153"/>
    </location>
</feature>
<dbReference type="GO" id="GO:0016747">
    <property type="term" value="F:acyltransferase activity, transferring groups other than amino-acyl groups"/>
    <property type="evidence" value="ECO:0007669"/>
    <property type="project" value="InterPro"/>
</dbReference>
<dbReference type="EMBL" id="JAGIYQ010000017">
    <property type="protein sequence ID" value="MBP0726958.1"/>
    <property type="molecule type" value="Genomic_DNA"/>
</dbReference>
<evidence type="ECO:0000259" key="1">
    <source>
        <dbReference type="PROSITE" id="PS51186"/>
    </source>
</evidence>
<gene>
    <name evidence="2" type="ORF">J5Y03_17510</name>
</gene>
<comment type="caution">
    <text evidence="2">The sequence shown here is derived from an EMBL/GenBank/DDBJ whole genome shotgun (WGS) entry which is preliminary data.</text>
</comment>
<sequence>MELFIKDMNEKFAVEIVNWRYEAPYDFYDNEETFEAINEMIENPYYAVVNQSEELVGFFCIGSSAQVPIGHQFGAYSEEILDIGIGMKPDMTGKGFGFTFFSKVLQTIGKDKSIRLTVAEFNRRAIRLYKKLGFIEKMKFKRDSIEFIVMIKE</sequence>
<keyword evidence="3" id="KW-1185">Reference proteome</keyword>
<dbReference type="Gene3D" id="3.40.630.30">
    <property type="match status" value="1"/>
</dbReference>
<accession>A0A940NXP3</accession>
<name>A0A940NXP3_9BACI</name>
<dbReference type="InterPro" id="IPR000182">
    <property type="entry name" value="GNAT_dom"/>
</dbReference>
<dbReference type="RefSeq" id="WP_209407300.1">
    <property type="nucleotide sequence ID" value="NZ_JAGIYQ010000017.1"/>
</dbReference>
<dbReference type="Pfam" id="PF00583">
    <property type="entry name" value="Acetyltransf_1"/>
    <property type="match status" value="1"/>
</dbReference>
<dbReference type="InterPro" id="IPR016181">
    <property type="entry name" value="Acyl_CoA_acyltransferase"/>
</dbReference>
<dbReference type="SUPFAM" id="SSF55729">
    <property type="entry name" value="Acyl-CoA N-acyltransferases (Nat)"/>
    <property type="match status" value="1"/>
</dbReference>
<dbReference type="Proteomes" id="UP000682134">
    <property type="component" value="Unassembled WGS sequence"/>
</dbReference>
<organism evidence="2 3">
    <name type="scientific">Gottfriedia endophytica</name>
    <dbReference type="NCBI Taxonomy" id="2820819"/>
    <lineage>
        <taxon>Bacteria</taxon>
        <taxon>Bacillati</taxon>
        <taxon>Bacillota</taxon>
        <taxon>Bacilli</taxon>
        <taxon>Bacillales</taxon>
        <taxon>Bacillaceae</taxon>
        <taxon>Gottfriedia</taxon>
    </lineage>
</organism>
<evidence type="ECO:0000313" key="2">
    <source>
        <dbReference type="EMBL" id="MBP0726958.1"/>
    </source>
</evidence>
<evidence type="ECO:0000313" key="3">
    <source>
        <dbReference type="Proteomes" id="UP000682134"/>
    </source>
</evidence>